<keyword evidence="2" id="KW-1185">Reference proteome</keyword>
<comment type="caution">
    <text evidence="1">The sequence shown here is derived from an EMBL/GenBank/DDBJ whole genome shotgun (WGS) entry which is preliminary data.</text>
</comment>
<dbReference type="Proteomes" id="UP001203607">
    <property type="component" value="Unassembled WGS sequence"/>
</dbReference>
<reference evidence="1 2" key="1">
    <citation type="submission" date="2022-05" db="EMBL/GenBank/DDBJ databases">
        <authorList>
            <person name="Park J.-S."/>
        </authorList>
    </citation>
    <scope>NUCLEOTIDE SEQUENCE [LARGE SCALE GENOMIC DNA]</scope>
    <source>
        <strain evidence="1 2">2012CJ35-5</strain>
    </source>
</reference>
<gene>
    <name evidence="1" type="ORF">M3P19_11065</name>
</gene>
<accession>A0ABT0PV16</accession>
<evidence type="ECO:0000313" key="2">
    <source>
        <dbReference type="Proteomes" id="UP001203607"/>
    </source>
</evidence>
<dbReference type="RefSeq" id="WP_249657729.1">
    <property type="nucleotide sequence ID" value="NZ_JAMFMA010000002.1"/>
</dbReference>
<name>A0ABT0PV16_9FLAO</name>
<dbReference type="PROSITE" id="PS51257">
    <property type="entry name" value="PROKAR_LIPOPROTEIN"/>
    <property type="match status" value="1"/>
</dbReference>
<organism evidence="1 2">
    <name type="scientific">Flagellimonas spongiicola</name>
    <dbReference type="NCBI Taxonomy" id="2942208"/>
    <lineage>
        <taxon>Bacteria</taxon>
        <taxon>Pseudomonadati</taxon>
        <taxon>Bacteroidota</taxon>
        <taxon>Flavobacteriia</taxon>
        <taxon>Flavobacteriales</taxon>
        <taxon>Flavobacteriaceae</taxon>
        <taxon>Flagellimonas</taxon>
    </lineage>
</organism>
<proteinExistence type="predicted"/>
<dbReference type="EMBL" id="JAMFMA010000002">
    <property type="protein sequence ID" value="MCL6274552.1"/>
    <property type="molecule type" value="Genomic_DNA"/>
</dbReference>
<evidence type="ECO:0000313" key="1">
    <source>
        <dbReference type="EMBL" id="MCL6274552.1"/>
    </source>
</evidence>
<sequence>MRKLSWILGLFFLVVACKDNKPVEVETQSEKGVFNYQKLPKRTALNEEATALTESWPEFMIFNTSFDVLYSARNNEDLALAIDDLIEKEITLGKSEYPGLLDAFQVKSRQQVVKTYLLKVKAHILNNSETTGPTIEMLNAYNAMRKQFNVVLNSQLDENLILDEN</sequence>
<protein>
    <submittedName>
        <fullName evidence="1">Uncharacterized protein</fullName>
    </submittedName>
</protein>